<dbReference type="Proteomes" id="UP000645555">
    <property type="component" value="Unassembled WGS sequence"/>
</dbReference>
<dbReference type="Pfam" id="PF00196">
    <property type="entry name" value="GerE"/>
    <property type="match status" value="1"/>
</dbReference>
<evidence type="ECO:0000313" key="4">
    <source>
        <dbReference type="EMBL" id="GGX83038.1"/>
    </source>
</evidence>
<dbReference type="SUPFAM" id="SSF52540">
    <property type="entry name" value="P-loop containing nucleoside triphosphate hydrolases"/>
    <property type="match status" value="1"/>
</dbReference>
<dbReference type="PRINTS" id="PR00038">
    <property type="entry name" value="HTHLUXR"/>
</dbReference>
<dbReference type="PANTHER" id="PTHR43214:SF42">
    <property type="entry name" value="TRANSCRIPTIONAL REGULATORY PROTEIN DESR"/>
    <property type="match status" value="1"/>
</dbReference>
<dbReference type="InterPro" id="IPR000792">
    <property type="entry name" value="Tscrpt_reg_LuxR_C"/>
</dbReference>
<feature type="domain" description="HTH luxR-type" evidence="3">
    <location>
        <begin position="927"/>
        <end position="992"/>
    </location>
</feature>
<dbReference type="InterPro" id="IPR039420">
    <property type="entry name" value="WalR-like"/>
</dbReference>
<feature type="region of interest" description="Disordered" evidence="2">
    <location>
        <begin position="25"/>
        <end position="54"/>
    </location>
</feature>
<accession>A0A918U2P2</accession>
<reference evidence="4" key="2">
    <citation type="submission" date="2020-09" db="EMBL/GenBank/DDBJ databases">
        <authorList>
            <person name="Sun Q."/>
            <person name="Ohkuma M."/>
        </authorList>
    </citation>
    <scope>NUCLEOTIDE SEQUENCE</scope>
    <source>
        <strain evidence="4">JCM 4956</strain>
    </source>
</reference>
<dbReference type="SMART" id="SM00421">
    <property type="entry name" value="HTH_LUXR"/>
    <property type="match status" value="1"/>
</dbReference>
<gene>
    <name evidence="4" type="ORF">GCM10010515_58420</name>
</gene>
<dbReference type="SUPFAM" id="SSF46894">
    <property type="entry name" value="C-terminal effector domain of the bipartite response regulators"/>
    <property type="match status" value="1"/>
</dbReference>
<feature type="compositionally biased region" description="Low complexity" evidence="2">
    <location>
        <begin position="37"/>
        <end position="54"/>
    </location>
</feature>
<evidence type="ECO:0000259" key="3">
    <source>
        <dbReference type="PROSITE" id="PS50043"/>
    </source>
</evidence>
<protein>
    <submittedName>
        <fullName evidence="4">Helix-turn-helix transcriptional regulator</fullName>
    </submittedName>
</protein>
<dbReference type="AlphaFoldDB" id="A0A918U2P2"/>
<sequence length="998" mass="104245">MRQSPPLHGRDAELAALTAVLDLPGATARDGRGPDSAARPGADPAARAGADPAARAGADIPFRAADIARRPGASTPVLVLSGDPGLGRTALAEWAVRSFDAGPVLYVRASRAESGLPRSGAHALRCAAGGLPGTGAVGVPEPGTTPQWLLRLLTVAAAGSPLLVCVDDAHLWDPPSRAALGFAARRLHAAGPVRLVLTVARQHAADPDFAALPHLPLAPLDPASADALLDDTSTGPVDPAVRRELLEEAEGNPALLRALVDRLSPAELSGERGLPGPLADAETLRTVAGAHLSGLTAGAADLLLLVAAAHEHDPEGGGADIELVLGAAARFGRAQDAPARDGIPDVLVMSDGRFRFTSPVLRRAVHACARPDRRRAAHGALAHVLEREGHGLVALLHRAWSVAGYAPPIAGRLSAAASDPSVPASRRQRSAAYARAAELTADGPERVGHLTAAAEQALLAGRAREARHLVGRARHTAAPAVVRGRSAWVRGILALRDGPADDAGETLLLARSLLAPDDPARALLAGLAAAEAAWATGDAVACLRALNAADRTVVPVRVPAVVERAPAPAGAALATVAHRTAVRPDAPAQGARAAGPSLPRDYLNGMRAMLERDFVRAVPWLRRVVEHAWEEDAPERLLWSGAAALLLGEVPAACRIGARTLAAARSVGPTASVPRALELLAYAELRTGRHARARAHAEEGLRTAHLYGQSNVAAHHHAVLALTASIADEPDLVAHHAAAALATARRHGLLQAATLAEWALARAELGRGRPSEAAARLGPLVRPGPDGGHFAVRMLAMPCYVEAAVLAGQRDHASAVVDEFALWARFGADTQAPAQLARCRALVADADRADALYESALVLHARAGGDFEQARTRLLYGKWLRRRRRLREARACLRDALVAFERCGARIWADQARAELRANGAAPAAPSAGELEGLTPQQLRIARCVAEGATNREVALYLSVSPRTVDYHLRKVFAVLGVRSRVELSRMVEQAEKNGAQL</sequence>
<dbReference type="InterPro" id="IPR036388">
    <property type="entry name" value="WH-like_DNA-bd_sf"/>
</dbReference>
<dbReference type="EMBL" id="BMWD01000024">
    <property type="protein sequence ID" value="GGX83038.1"/>
    <property type="molecule type" value="Genomic_DNA"/>
</dbReference>
<dbReference type="InterPro" id="IPR016032">
    <property type="entry name" value="Sig_transdc_resp-reg_C-effctor"/>
</dbReference>
<dbReference type="GO" id="GO:0003677">
    <property type="term" value="F:DNA binding"/>
    <property type="evidence" value="ECO:0007669"/>
    <property type="project" value="UniProtKB-KW"/>
</dbReference>
<comment type="caution">
    <text evidence="4">The sequence shown here is derived from an EMBL/GenBank/DDBJ whole genome shotgun (WGS) entry which is preliminary data.</text>
</comment>
<dbReference type="PANTHER" id="PTHR43214">
    <property type="entry name" value="TWO-COMPONENT RESPONSE REGULATOR"/>
    <property type="match status" value="1"/>
</dbReference>
<dbReference type="GO" id="GO:0006355">
    <property type="term" value="P:regulation of DNA-templated transcription"/>
    <property type="evidence" value="ECO:0007669"/>
    <property type="project" value="InterPro"/>
</dbReference>
<keyword evidence="1" id="KW-0238">DNA-binding</keyword>
<keyword evidence="5" id="KW-1185">Reference proteome</keyword>
<proteinExistence type="predicted"/>
<dbReference type="Gene3D" id="1.10.10.10">
    <property type="entry name" value="Winged helix-like DNA-binding domain superfamily/Winged helix DNA-binding domain"/>
    <property type="match status" value="1"/>
</dbReference>
<evidence type="ECO:0000256" key="2">
    <source>
        <dbReference type="SAM" id="MobiDB-lite"/>
    </source>
</evidence>
<evidence type="ECO:0000313" key="5">
    <source>
        <dbReference type="Proteomes" id="UP000645555"/>
    </source>
</evidence>
<reference evidence="4" key="1">
    <citation type="journal article" date="2014" name="Int. J. Syst. Evol. Microbiol.">
        <title>Complete genome sequence of Corynebacterium casei LMG S-19264T (=DSM 44701T), isolated from a smear-ripened cheese.</title>
        <authorList>
            <consortium name="US DOE Joint Genome Institute (JGI-PGF)"/>
            <person name="Walter F."/>
            <person name="Albersmeier A."/>
            <person name="Kalinowski J."/>
            <person name="Ruckert C."/>
        </authorList>
    </citation>
    <scope>NUCLEOTIDE SEQUENCE</scope>
    <source>
        <strain evidence="4">JCM 4956</strain>
    </source>
</reference>
<organism evidence="4 5">
    <name type="scientific">Streptomyces fructofermentans</name>
    <dbReference type="NCBI Taxonomy" id="152141"/>
    <lineage>
        <taxon>Bacteria</taxon>
        <taxon>Bacillati</taxon>
        <taxon>Actinomycetota</taxon>
        <taxon>Actinomycetes</taxon>
        <taxon>Kitasatosporales</taxon>
        <taxon>Streptomycetaceae</taxon>
        <taxon>Streptomyces</taxon>
    </lineage>
</organism>
<dbReference type="InterPro" id="IPR027417">
    <property type="entry name" value="P-loop_NTPase"/>
</dbReference>
<dbReference type="CDD" id="cd06170">
    <property type="entry name" value="LuxR_C_like"/>
    <property type="match status" value="1"/>
</dbReference>
<name>A0A918U2P2_9ACTN</name>
<dbReference type="PROSITE" id="PS50043">
    <property type="entry name" value="HTH_LUXR_2"/>
    <property type="match status" value="1"/>
</dbReference>
<evidence type="ECO:0000256" key="1">
    <source>
        <dbReference type="ARBA" id="ARBA00023125"/>
    </source>
</evidence>